<evidence type="ECO:0000256" key="1">
    <source>
        <dbReference type="ARBA" id="ARBA00004651"/>
    </source>
</evidence>
<evidence type="ECO:0000256" key="4">
    <source>
        <dbReference type="ARBA" id="ARBA00022960"/>
    </source>
</evidence>
<gene>
    <name evidence="9" type="ORF">MNBD_ALPHA07-1895</name>
</gene>
<dbReference type="InterPro" id="IPR051050">
    <property type="entry name" value="Lipid_II_flippase_MurJ/MviN"/>
</dbReference>
<comment type="subcellular location">
    <subcellularLocation>
        <location evidence="1">Cell membrane</location>
        <topology evidence="1">Multi-pass membrane protein</topology>
    </subcellularLocation>
</comment>
<dbReference type="EMBL" id="UOEG01000283">
    <property type="protein sequence ID" value="VAW04861.1"/>
    <property type="molecule type" value="Genomic_DNA"/>
</dbReference>
<organism evidence="9">
    <name type="scientific">hydrothermal vent metagenome</name>
    <dbReference type="NCBI Taxonomy" id="652676"/>
    <lineage>
        <taxon>unclassified sequences</taxon>
        <taxon>metagenomes</taxon>
        <taxon>ecological metagenomes</taxon>
    </lineage>
</organism>
<dbReference type="Pfam" id="PF03023">
    <property type="entry name" value="MurJ"/>
    <property type="match status" value="1"/>
</dbReference>
<feature type="non-terminal residue" evidence="9">
    <location>
        <position position="271"/>
    </location>
</feature>
<feature type="transmembrane region" description="Helical" evidence="8">
    <location>
        <begin position="84"/>
        <end position="113"/>
    </location>
</feature>
<evidence type="ECO:0000256" key="7">
    <source>
        <dbReference type="ARBA" id="ARBA00023136"/>
    </source>
</evidence>
<feature type="transmembrane region" description="Helical" evidence="8">
    <location>
        <begin position="229"/>
        <end position="249"/>
    </location>
</feature>
<dbReference type="GO" id="GO:0008360">
    <property type="term" value="P:regulation of cell shape"/>
    <property type="evidence" value="ECO:0007669"/>
    <property type="project" value="UniProtKB-KW"/>
</dbReference>
<evidence type="ECO:0000256" key="2">
    <source>
        <dbReference type="ARBA" id="ARBA00022475"/>
    </source>
</evidence>
<dbReference type="PANTHER" id="PTHR47019">
    <property type="entry name" value="LIPID II FLIPPASE MURJ"/>
    <property type="match status" value="1"/>
</dbReference>
<protein>
    <submittedName>
        <fullName evidence="9">Proposed peptidoglycan lipid II flippase MurJ</fullName>
    </submittedName>
</protein>
<dbReference type="GO" id="GO:0034204">
    <property type="term" value="P:lipid translocation"/>
    <property type="evidence" value="ECO:0007669"/>
    <property type="project" value="TreeGrafter"/>
</dbReference>
<feature type="transmembrane region" description="Helical" evidence="8">
    <location>
        <begin position="158"/>
        <end position="182"/>
    </location>
</feature>
<keyword evidence="6 8" id="KW-1133">Transmembrane helix</keyword>
<dbReference type="GO" id="GO:0009252">
    <property type="term" value="P:peptidoglycan biosynthetic process"/>
    <property type="evidence" value="ECO:0007669"/>
    <property type="project" value="UniProtKB-KW"/>
</dbReference>
<evidence type="ECO:0000256" key="8">
    <source>
        <dbReference type="SAM" id="Phobius"/>
    </source>
</evidence>
<dbReference type="PRINTS" id="PR01806">
    <property type="entry name" value="VIRFACTRMVIN"/>
</dbReference>
<keyword evidence="4" id="KW-0133">Cell shape</keyword>
<keyword evidence="5" id="KW-0573">Peptidoglycan synthesis</keyword>
<keyword evidence="2" id="KW-1003">Cell membrane</keyword>
<evidence type="ECO:0000313" key="9">
    <source>
        <dbReference type="EMBL" id="VAW04861.1"/>
    </source>
</evidence>
<dbReference type="GO" id="GO:0015648">
    <property type="term" value="F:lipid-linked peptidoglycan transporter activity"/>
    <property type="evidence" value="ECO:0007669"/>
    <property type="project" value="TreeGrafter"/>
</dbReference>
<keyword evidence="7 8" id="KW-0472">Membrane</keyword>
<dbReference type="AlphaFoldDB" id="A0A3B0SF32"/>
<evidence type="ECO:0000256" key="5">
    <source>
        <dbReference type="ARBA" id="ARBA00022984"/>
    </source>
</evidence>
<reference evidence="9" key="1">
    <citation type="submission" date="2018-06" db="EMBL/GenBank/DDBJ databases">
        <authorList>
            <person name="Zhirakovskaya E."/>
        </authorList>
    </citation>
    <scope>NUCLEOTIDE SEQUENCE</scope>
</reference>
<proteinExistence type="predicted"/>
<dbReference type="PANTHER" id="PTHR47019:SF1">
    <property type="entry name" value="LIPID II FLIPPASE MURJ"/>
    <property type="match status" value="1"/>
</dbReference>
<feature type="transmembrane region" description="Helical" evidence="8">
    <location>
        <begin position="188"/>
        <end position="208"/>
    </location>
</feature>
<keyword evidence="3 8" id="KW-0812">Transmembrane</keyword>
<dbReference type="GO" id="GO:0005886">
    <property type="term" value="C:plasma membrane"/>
    <property type="evidence" value="ECO:0007669"/>
    <property type="project" value="UniProtKB-SubCell"/>
</dbReference>
<evidence type="ECO:0000256" key="6">
    <source>
        <dbReference type="ARBA" id="ARBA00022989"/>
    </source>
</evidence>
<dbReference type="InterPro" id="IPR004268">
    <property type="entry name" value="MurJ"/>
</dbReference>
<sequence>MKPIRLLTGILTVGVWTLLSRVLGFVRDVLIASYLGPGPLMDAFVAAFRLPNMFRRFFAEGAFNAAFVPMFSKRYEAGEDAESFASMALSGLGLVLLLLTGLAMVFMPALVWATAEGFVGDARFDMTVDFGRIVFPYILFISLAALFSGVLNATGRFAAAAAAPVILNIMLVTAMCAAALMGGNVVRALVWTIPFAGMAQLALVWQAARRAGLKIRVVRPRWTPEMSQLVRIALPAAMAGGVMQINLLVGQQVASNFDKAVSWLYAADRLY</sequence>
<evidence type="ECO:0000256" key="3">
    <source>
        <dbReference type="ARBA" id="ARBA00022692"/>
    </source>
</evidence>
<feature type="transmembrane region" description="Helical" evidence="8">
    <location>
        <begin position="133"/>
        <end position="151"/>
    </location>
</feature>
<name>A0A3B0SF32_9ZZZZ</name>
<accession>A0A3B0SF32</accession>